<protein>
    <submittedName>
        <fullName evidence="2">Uncharacterized protein (DUF2345 family)</fullName>
    </submittedName>
</protein>
<keyword evidence="3" id="KW-1185">Reference proteome</keyword>
<reference evidence="2 3" key="1">
    <citation type="submission" date="2020-08" db="EMBL/GenBank/DDBJ databases">
        <title>The Agave Microbiome: Exploring the role of microbial communities in plant adaptations to desert environments.</title>
        <authorList>
            <person name="Partida-Martinez L.P."/>
        </authorList>
    </citation>
    <scope>NUCLEOTIDE SEQUENCE [LARGE SCALE GENOMIC DNA]</scope>
    <source>
        <strain evidence="2 3">AT3.2</strain>
    </source>
</reference>
<feature type="non-terminal residue" evidence="2">
    <location>
        <position position="1"/>
    </location>
</feature>
<dbReference type="Proteomes" id="UP000540787">
    <property type="component" value="Unassembled WGS sequence"/>
</dbReference>
<dbReference type="RefSeq" id="WP_183558734.1">
    <property type="nucleotide sequence ID" value="NZ_JACHBX010000009.1"/>
</dbReference>
<dbReference type="AlphaFoldDB" id="A0A7W9X4W4"/>
<accession>A0A7W9X4W4</accession>
<name>A0A7W9X4W4_9BURK</name>
<comment type="caution">
    <text evidence="2">The sequence shown here is derived from an EMBL/GenBank/DDBJ whole genome shotgun (WGS) entry which is preliminary data.</text>
</comment>
<proteinExistence type="predicted"/>
<dbReference type="Pfam" id="PF10106">
    <property type="entry name" value="DUF2345"/>
    <property type="match status" value="1"/>
</dbReference>
<organism evidence="2 3">
    <name type="scientific">Massilia aurea</name>
    <dbReference type="NCBI Taxonomy" id="373040"/>
    <lineage>
        <taxon>Bacteria</taxon>
        <taxon>Pseudomonadati</taxon>
        <taxon>Pseudomonadota</taxon>
        <taxon>Betaproteobacteria</taxon>
        <taxon>Burkholderiales</taxon>
        <taxon>Oxalobacteraceae</taxon>
        <taxon>Telluria group</taxon>
        <taxon>Massilia</taxon>
    </lineage>
</organism>
<feature type="domain" description="DUF2345" evidence="1">
    <location>
        <begin position="2"/>
        <end position="66"/>
    </location>
</feature>
<dbReference type="InterPro" id="IPR018769">
    <property type="entry name" value="VgrG2_DUF2345"/>
</dbReference>
<evidence type="ECO:0000313" key="2">
    <source>
        <dbReference type="EMBL" id="MBB6136590.1"/>
    </source>
</evidence>
<evidence type="ECO:0000259" key="1">
    <source>
        <dbReference type="Pfam" id="PF10106"/>
    </source>
</evidence>
<dbReference type="EMBL" id="JACHBX010000009">
    <property type="protein sequence ID" value="MBB6136590.1"/>
    <property type="molecule type" value="Genomic_DNA"/>
</dbReference>
<sequence length="99" mass="10273">DVLNVQARDQVDIISVNAHVDWAAAKSISLSTAGGANITIEGGNITVQCPGKITIHAAKKSFTGPKNVNFPLPVMPRSICKECLLKAAAMGSPFAAKGE</sequence>
<evidence type="ECO:0000313" key="3">
    <source>
        <dbReference type="Proteomes" id="UP000540787"/>
    </source>
</evidence>
<gene>
    <name evidence="2" type="ORF">HD842_004782</name>
</gene>